<dbReference type="Proteomes" id="UP000051048">
    <property type="component" value="Unassembled WGS sequence"/>
</dbReference>
<dbReference type="FunFam" id="2.40.37.10:FF:000006">
    <property type="entry name" value="Alanine racemase"/>
    <property type="match status" value="1"/>
</dbReference>
<dbReference type="GO" id="GO:0030632">
    <property type="term" value="P:D-alanine biosynthetic process"/>
    <property type="evidence" value="ECO:0007669"/>
    <property type="project" value="UniProtKB-UniRule"/>
</dbReference>
<keyword evidence="4 5" id="KW-0413">Isomerase</keyword>
<feature type="modified residue" description="N6-(pyridoxal phosphate)lysine" evidence="5 6">
    <location>
        <position position="39"/>
    </location>
</feature>
<organism evidence="9 10">
    <name type="scientific">Ligilactobacillus equi DSM 15833 = JCM 10991</name>
    <dbReference type="NCBI Taxonomy" id="1423740"/>
    <lineage>
        <taxon>Bacteria</taxon>
        <taxon>Bacillati</taxon>
        <taxon>Bacillota</taxon>
        <taxon>Bacilli</taxon>
        <taxon>Lactobacillales</taxon>
        <taxon>Lactobacillaceae</taxon>
        <taxon>Ligilactobacillus</taxon>
    </lineage>
</organism>
<dbReference type="InterPro" id="IPR009006">
    <property type="entry name" value="Ala_racemase/Decarboxylase_C"/>
</dbReference>
<name>A0A0R1TFL7_9LACO</name>
<feature type="active site" description="Proton acceptor; specific for D-alanine" evidence="5">
    <location>
        <position position="39"/>
    </location>
</feature>
<dbReference type="PATRIC" id="fig|1423740.3.peg.175"/>
<evidence type="ECO:0000256" key="3">
    <source>
        <dbReference type="ARBA" id="ARBA00022898"/>
    </source>
</evidence>
<dbReference type="InterPro" id="IPR011079">
    <property type="entry name" value="Ala_racemase_C"/>
</dbReference>
<evidence type="ECO:0000259" key="8">
    <source>
        <dbReference type="SMART" id="SM01005"/>
    </source>
</evidence>
<dbReference type="PRINTS" id="PR00992">
    <property type="entry name" value="ALARACEMASE"/>
</dbReference>
<evidence type="ECO:0000256" key="4">
    <source>
        <dbReference type="ARBA" id="ARBA00023235"/>
    </source>
</evidence>
<dbReference type="PANTHER" id="PTHR30511">
    <property type="entry name" value="ALANINE RACEMASE"/>
    <property type="match status" value="1"/>
</dbReference>
<evidence type="ECO:0000256" key="5">
    <source>
        <dbReference type="HAMAP-Rule" id="MF_01201"/>
    </source>
</evidence>
<dbReference type="InterPro" id="IPR000821">
    <property type="entry name" value="Ala_racemase"/>
</dbReference>
<feature type="domain" description="Alanine racemase C-terminal" evidence="8">
    <location>
        <begin position="246"/>
        <end position="371"/>
    </location>
</feature>
<dbReference type="AlphaFoldDB" id="A0A0R1TFL7"/>
<comment type="cofactor">
    <cofactor evidence="2 5 6">
        <name>pyridoxal 5'-phosphate</name>
        <dbReference type="ChEBI" id="CHEBI:597326"/>
    </cofactor>
</comment>
<dbReference type="NCBIfam" id="TIGR00492">
    <property type="entry name" value="alr"/>
    <property type="match status" value="1"/>
</dbReference>
<dbReference type="PROSITE" id="PS00395">
    <property type="entry name" value="ALANINE_RACEMASE"/>
    <property type="match status" value="1"/>
</dbReference>
<dbReference type="PANTHER" id="PTHR30511:SF0">
    <property type="entry name" value="ALANINE RACEMASE, CATABOLIC-RELATED"/>
    <property type="match status" value="1"/>
</dbReference>
<dbReference type="RefSeq" id="WP_056986781.1">
    <property type="nucleotide sequence ID" value="NZ_AZFH01000072.1"/>
</dbReference>
<dbReference type="SMART" id="SM01005">
    <property type="entry name" value="Ala_racemase_C"/>
    <property type="match status" value="1"/>
</dbReference>
<dbReference type="InterPro" id="IPR020622">
    <property type="entry name" value="Ala_racemase_pyridoxalP-BS"/>
</dbReference>
<comment type="pathway">
    <text evidence="5">Amino-acid biosynthesis; D-alanine biosynthesis; D-alanine from L-alanine: step 1/1.</text>
</comment>
<dbReference type="HAMAP" id="MF_01201">
    <property type="entry name" value="Ala_racemase"/>
    <property type="match status" value="1"/>
</dbReference>
<comment type="similarity">
    <text evidence="5">Belongs to the alanine racemase family.</text>
</comment>
<dbReference type="Gene3D" id="3.20.20.10">
    <property type="entry name" value="Alanine racemase"/>
    <property type="match status" value="1"/>
</dbReference>
<sequence>MVSNHRPTKVIVDLEAIQANLHAQKAQLAEHQEIFAVVKANAYGHGAVPVAYAAKEAGATGFCVATIDEGVELRQAGLTEETILVLGVIPSYEAVYAAQYDLSVATGQIEFLHEAQELLAREAQKLKVHLALDTGMGRIGVSQADELQALVTFLEHSPEQFDFEGVFTHFAQADATDTSYYQKQVSKFNELVTQINPQPKYVHSANSATAQWHRDNPSNVVRMGISLYGLNPSGHELQPTTALKPALSLVSELAFVKKVPRGTALGYGSTYVSPSEEWIGTIPIGYADGWLRRMQGFEILIAGQKCPIVGRVCMDQLMVRLPGKLAVGSPVTLIGRDGDLEITAQDVADYAQTISYEVLCNLTDRLPRVYRGN</sequence>
<dbReference type="UniPathway" id="UPA00042">
    <property type="reaction ID" value="UER00497"/>
</dbReference>
<protein>
    <recommendedName>
        <fullName evidence="5">Alanine racemase</fullName>
        <ecNumber evidence="5">5.1.1.1</ecNumber>
    </recommendedName>
</protein>
<comment type="caution">
    <text evidence="9">The sequence shown here is derived from an EMBL/GenBank/DDBJ whole genome shotgun (WGS) entry which is preliminary data.</text>
</comment>
<feature type="binding site" evidence="5 7">
    <location>
        <position position="314"/>
    </location>
    <ligand>
        <name>substrate</name>
    </ligand>
</feature>
<dbReference type="Pfam" id="PF01168">
    <property type="entry name" value="Ala_racemase_N"/>
    <property type="match status" value="1"/>
</dbReference>
<dbReference type="Pfam" id="PF00842">
    <property type="entry name" value="Ala_racemase_C"/>
    <property type="match status" value="1"/>
</dbReference>
<evidence type="ECO:0000256" key="7">
    <source>
        <dbReference type="PIRSR" id="PIRSR600821-52"/>
    </source>
</evidence>
<evidence type="ECO:0000256" key="1">
    <source>
        <dbReference type="ARBA" id="ARBA00000316"/>
    </source>
</evidence>
<proteinExistence type="inferred from homology"/>
<dbReference type="EMBL" id="AZFH01000072">
    <property type="protein sequence ID" value="KRL79952.1"/>
    <property type="molecule type" value="Genomic_DNA"/>
</dbReference>
<dbReference type="Gene3D" id="2.40.37.10">
    <property type="entry name" value="Lyase, Ornithine Decarboxylase, Chain A, domain 1"/>
    <property type="match status" value="1"/>
</dbReference>
<dbReference type="GO" id="GO:0030170">
    <property type="term" value="F:pyridoxal phosphate binding"/>
    <property type="evidence" value="ECO:0007669"/>
    <property type="project" value="UniProtKB-UniRule"/>
</dbReference>
<evidence type="ECO:0000256" key="6">
    <source>
        <dbReference type="PIRSR" id="PIRSR600821-50"/>
    </source>
</evidence>
<dbReference type="EC" id="5.1.1.1" evidence="5"/>
<dbReference type="InterPro" id="IPR001608">
    <property type="entry name" value="Ala_racemase_N"/>
</dbReference>
<evidence type="ECO:0000313" key="10">
    <source>
        <dbReference type="Proteomes" id="UP000051048"/>
    </source>
</evidence>
<comment type="catalytic activity">
    <reaction evidence="1 5">
        <text>L-alanine = D-alanine</text>
        <dbReference type="Rhea" id="RHEA:20249"/>
        <dbReference type="ChEBI" id="CHEBI:57416"/>
        <dbReference type="ChEBI" id="CHEBI:57972"/>
        <dbReference type="EC" id="5.1.1.1"/>
    </reaction>
</comment>
<keyword evidence="3 5" id="KW-0663">Pyridoxal phosphate</keyword>
<evidence type="ECO:0000256" key="2">
    <source>
        <dbReference type="ARBA" id="ARBA00001933"/>
    </source>
</evidence>
<evidence type="ECO:0000313" key="9">
    <source>
        <dbReference type="EMBL" id="KRL79952.1"/>
    </source>
</evidence>
<dbReference type="SUPFAM" id="SSF50621">
    <property type="entry name" value="Alanine racemase C-terminal domain-like"/>
    <property type="match status" value="1"/>
</dbReference>
<feature type="binding site" evidence="5 7">
    <location>
        <position position="138"/>
    </location>
    <ligand>
        <name>substrate</name>
    </ligand>
</feature>
<dbReference type="FunFam" id="3.20.20.10:FF:000002">
    <property type="entry name" value="Alanine racemase"/>
    <property type="match status" value="1"/>
</dbReference>
<dbReference type="CDD" id="cd00430">
    <property type="entry name" value="PLPDE_III_AR"/>
    <property type="match status" value="1"/>
</dbReference>
<dbReference type="GO" id="GO:0009252">
    <property type="term" value="P:peptidoglycan biosynthetic process"/>
    <property type="evidence" value="ECO:0007669"/>
    <property type="project" value="TreeGrafter"/>
</dbReference>
<comment type="function">
    <text evidence="5">Catalyzes the interconversion of L-alanine and D-alanine. May also act on other amino acids.</text>
</comment>
<dbReference type="STRING" id="1423740.FC36_GL000165"/>
<feature type="active site" description="Proton acceptor; specific for L-alanine" evidence="5">
    <location>
        <position position="267"/>
    </location>
</feature>
<dbReference type="GO" id="GO:0008784">
    <property type="term" value="F:alanine racemase activity"/>
    <property type="evidence" value="ECO:0007669"/>
    <property type="project" value="UniProtKB-UniRule"/>
</dbReference>
<accession>A0A0R1TFL7</accession>
<dbReference type="OrthoDB" id="9813814at2"/>
<reference evidence="9 10" key="1">
    <citation type="journal article" date="2015" name="Genome Announc.">
        <title>Expanding the biotechnology potential of lactobacilli through comparative genomics of 213 strains and associated genera.</title>
        <authorList>
            <person name="Sun Z."/>
            <person name="Harris H.M."/>
            <person name="McCann A."/>
            <person name="Guo C."/>
            <person name="Argimon S."/>
            <person name="Zhang W."/>
            <person name="Yang X."/>
            <person name="Jeffery I.B."/>
            <person name="Cooney J.C."/>
            <person name="Kagawa T.F."/>
            <person name="Liu W."/>
            <person name="Song Y."/>
            <person name="Salvetti E."/>
            <person name="Wrobel A."/>
            <person name="Rasinkangas P."/>
            <person name="Parkhill J."/>
            <person name="Rea M.C."/>
            <person name="O'Sullivan O."/>
            <person name="Ritari J."/>
            <person name="Douillard F.P."/>
            <person name="Paul Ross R."/>
            <person name="Yang R."/>
            <person name="Briner A.E."/>
            <person name="Felis G.E."/>
            <person name="de Vos W.M."/>
            <person name="Barrangou R."/>
            <person name="Klaenhammer T.R."/>
            <person name="Caufield P.W."/>
            <person name="Cui Y."/>
            <person name="Zhang H."/>
            <person name="O'Toole P.W."/>
        </authorList>
    </citation>
    <scope>NUCLEOTIDE SEQUENCE [LARGE SCALE GENOMIC DNA]</scope>
    <source>
        <strain evidence="9 10">DSM 15833</strain>
    </source>
</reference>
<dbReference type="GO" id="GO:0005829">
    <property type="term" value="C:cytosol"/>
    <property type="evidence" value="ECO:0007669"/>
    <property type="project" value="TreeGrafter"/>
</dbReference>
<dbReference type="InterPro" id="IPR029066">
    <property type="entry name" value="PLP-binding_barrel"/>
</dbReference>
<gene>
    <name evidence="9" type="ORF">FC36_GL000165</name>
</gene>
<dbReference type="SUPFAM" id="SSF51419">
    <property type="entry name" value="PLP-binding barrel"/>
    <property type="match status" value="1"/>
</dbReference>